<evidence type="ECO:0000313" key="3">
    <source>
        <dbReference type="Proteomes" id="UP000027446"/>
    </source>
</evidence>
<dbReference type="OrthoDB" id="7627496at2"/>
<evidence type="ECO:0000256" key="1">
    <source>
        <dbReference type="SAM" id="SignalP"/>
    </source>
</evidence>
<proteinExistence type="predicted"/>
<evidence type="ECO:0000313" key="2">
    <source>
        <dbReference type="EMBL" id="KCZ85929.1"/>
    </source>
</evidence>
<dbReference type="EMBL" id="ARYH01000001">
    <property type="protein sequence ID" value="KCZ85929.1"/>
    <property type="molecule type" value="Genomic_DNA"/>
</dbReference>
<gene>
    <name evidence="2" type="ORF">HAD_09590</name>
</gene>
<accession>A0A069E7G7</accession>
<dbReference type="STRING" id="1280949.HAD_09590"/>
<feature type="signal peptide" evidence="1">
    <location>
        <begin position="1"/>
        <end position="26"/>
    </location>
</feature>
<dbReference type="PATRIC" id="fig|1280949.3.peg.1959"/>
<keyword evidence="3" id="KW-1185">Reference proteome</keyword>
<dbReference type="AlphaFoldDB" id="A0A069E7G7"/>
<protein>
    <recommendedName>
        <fullName evidence="4">Pili assembly chaperone N-terminal domain-containing protein</fullName>
    </recommendedName>
</protein>
<comment type="caution">
    <text evidence="2">The sequence shown here is derived from an EMBL/GenBank/DDBJ whole genome shotgun (WGS) entry which is preliminary data.</text>
</comment>
<dbReference type="eggNOG" id="ENOG5030KFF">
    <property type="taxonomic scope" value="Bacteria"/>
</dbReference>
<dbReference type="Proteomes" id="UP000027446">
    <property type="component" value="Unassembled WGS sequence"/>
</dbReference>
<evidence type="ECO:0008006" key="4">
    <source>
        <dbReference type="Google" id="ProtNLM"/>
    </source>
</evidence>
<reference evidence="2 3" key="1">
    <citation type="journal article" date="2014" name="Antonie Van Leeuwenhoek">
        <title>Hyphomonas beringensis sp. nov. and Hyphomonas chukchiensis sp. nov., isolated from surface seawater of the Bering Sea and Chukchi Sea.</title>
        <authorList>
            <person name="Li C."/>
            <person name="Lai Q."/>
            <person name="Li G."/>
            <person name="Dong C."/>
            <person name="Wang J."/>
            <person name="Liao Y."/>
            <person name="Shao Z."/>
        </authorList>
    </citation>
    <scope>NUCLEOTIDE SEQUENCE [LARGE SCALE GENOMIC DNA]</scope>
    <source>
        <strain evidence="2 3">MHS-3</strain>
    </source>
</reference>
<feature type="chain" id="PRO_5001663542" description="Pili assembly chaperone N-terminal domain-containing protein" evidence="1">
    <location>
        <begin position="27"/>
        <end position="282"/>
    </location>
</feature>
<name>A0A069E7G7_9PROT</name>
<dbReference type="RefSeq" id="WP_035570748.1">
    <property type="nucleotide sequence ID" value="NZ_ARYH01000001.1"/>
</dbReference>
<keyword evidence="1" id="KW-0732">Signal</keyword>
<organism evidence="2 3">
    <name type="scientific">Hyphomonas adhaerens MHS-3</name>
    <dbReference type="NCBI Taxonomy" id="1280949"/>
    <lineage>
        <taxon>Bacteria</taxon>
        <taxon>Pseudomonadati</taxon>
        <taxon>Pseudomonadota</taxon>
        <taxon>Alphaproteobacteria</taxon>
        <taxon>Hyphomonadales</taxon>
        <taxon>Hyphomonadaceae</taxon>
        <taxon>Hyphomonas</taxon>
    </lineage>
</organism>
<sequence length="282" mass="29979">MPARLPFRSFLAAVLAAGSAAFLAQAEGRIGLQPASVELELDPGEPMRQVVTVANLDPAHPVSVSLALADWAYDEDGAPVFTPAGESDSSAASWTRYRAPTVSLAPGQSKQVVINLSTPEPLVRTGDYRVALLASSVMKDEAGHWQKHRIASLFSLTAGKARSYPKIMASRLTVTASGDPAIGLDLANTGNAHARLDGVIEIRSGTEIVLAQDLKDVIVPDKGTRNLIVPLDQPLPADPEIEIRLLNRFAPQTKRGEKALPPYKVKTETEVADLAIPVGGQD</sequence>